<keyword evidence="4" id="KW-0472">Membrane</keyword>
<feature type="domain" description="Glycosyl transferase CAP10" evidence="5">
    <location>
        <begin position="650"/>
        <end position="929"/>
    </location>
</feature>
<evidence type="ECO:0000256" key="3">
    <source>
        <dbReference type="SAM" id="MobiDB-lite"/>
    </source>
</evidence>
<dbReference type="GO" id="GO:0016740">
    <property type="term" value="F:transferase activity"/>
    <property type="evidence" value="ECO:0007669"/>
    <property type="project" value="UniProtKB-KW"/>
</dbReference>
<name>A0A6A7BU23_9PEZI</name>
<sequence length="944" mass="106391">MTRTKWLAIAGVVVGTHFTTRQIPTSFAFDKPLPTAIILLATCAIALLIVARFTGRKPSADYEAIPLEDLGETRTKVTKTLSRWHCRPRISSLVLIASISLRAAALQQILGNIQCSRRSWEPLIPLVWALWDYWTVQRHQPNWTSDDPEIGAYEELKESAVRARYRYVLAISLISFGSFVALATTGPPPSTQICPSILPFVWLVPLLQFGGTLLDLVILACLVRQLQPHRGSLPAGLRSIGYACLVSSAILSIGLSAHYVWDETGREWILSFPAMYSESVAKLASLVCFTFVCALVMIYHTGYLATPATALFVAVMTSTTIYSWNTPYLSAPTSLGLSFFAAFVLMIGLASFFHIESATDGKTATFQSVPSLLYITLVLLLGVRLAMWISRSSSVSYHPIDYLIYDAQHRHEAFRRQAMNSSNLEEAVSAYRIRYGRHPPPGFDHWYKYATERNTFIMDDFDSIYRDLTPFWSLSPEVIRERTWELISNPWNDASGISIRNGHADITSDLAPPTHRWMLEGVCTMINQFSQHLPDMDLAFNLNDEPRVTVPYGKLPPTPRNHQLISSPRNSFSKITWRAASTEEPYPNSPLTESSSHPTFYQHGSISCPPTSPARTQRMWDTSVICTSCTFPHSLGAFLSNWTLAGEICHQPDLANLHGLYLSPAAYKGTHELYPIFSQGKPTGFSDILYPSAWNWLEKAIYSPTDENPDPPFREKSNTLFWRGATSEGISTGRRQWVGMTRQRFVSLANNARRPSNLLRTSEAGDTNAADADDPAGKLRYIPSLPSINHTDIHLVTGIARCGGDDCPSQFNHFKPFSPPIDFQAHWQYKFLLDLDGAGFSGRFLPFMRSRSLPFKAALLREWWDDRLTPWWHFVPLDVRGSGFWATIEYFLGREGRAGDLAMHGRRWAERTLRREDMEVYLYRLLLEWGRVVDDEREGIGFGG</sequence>
<feature type="transmembrane region" description="Helical" evidence="4">
    <location>
        <begin position="32"/>
        <end position="51"/>
    </location>
</feature>
<dbReference type="PANTHER" id="PTHR12203:SF35">
    <property type="entry name" value="PROTEIN O-GLUCOSYLTRANSFERASE 1"/>
    <property type="match status" value="1"/>
</dbReference>
<evidence type="ECO:0000259" key="5">
    <source>
        <dbReference type="SMART" id="SM00672"/>
    </source>
</evidence>
<keyword evidence="2 6" id="KW-0808">Transferase</keyword>
<keyword evidence="4" id="KW-1133">Transmembrane helix</keyword>
<dbReference type="InterPro" id="IPR051091">
    <property type="entry name" value="O-Glucosyltr/Glycosyltrsf_90"/>
</dbReference>
<dbReference type="InterPro" id="IPR006598">
    <property type="entry name" value="CAP10"/>
</dbReference>
<feature type="region of interest" description="Disordered" evidence="3">
    <location>
        <begin position="756"/>
        <end position="775"/>
    </location>
</feature>
<feature type="transmembrane region" description="Helical" evidence="4">
    <location>
        <begin position="371"/>
        <end position="389"/>
    </location>
</feature>
<keyword evidence="4" id="KW-0812">Transmembrane</keyword>
<comment type="similarity">
    <text evidence="1">Belongs to the glycosyltransferase 90 family.</text>
</comment>
<dbReference type="Proteomes" id="UP000799421">
    <property type="component" value="Unassembled WGS sequence"/>
</dbReference>
<accession>A0A6A7BU23</accession>
<dbReference type="EMBL" id="MU006004">
    <property type="protein sequence ID" value="KAF2858694.1"/>
    <property type="molecule type" value="Genomic_DNA"/>
</dbReference>
<evidence type="ECO:0000256" key="2">
    <source>
        <dbReference type="ARBA" id="ARBA00022679"/>
    </source>
</evidence>
<dbReference type="SMART" id="SM00672">
    <property type="entry name" value="CAP10"/>
    <property type="match status" value="1"/>
</dbReference>
<dbReference type="OrthoDB" id="541052at2759"/>
<dbReference type="AlphaFoldDB" id="A0A6A7BU23"/>
<feature type="transmembrane region" description="Helical" evidence="4">
    <location>
        <begin position="167"/>
        <end position="185"/>
    </location>
</feature>
<evidence type="ECO:0000313" key="7">
    <source>
        <dbReference type="Proteomes" id="UP000799421"/>
    </source>
</evidence>
<feature type="transmembrane region" description="Helical" evidence="4">
    <location>
        <begin position="336"/>
        <end position="359"/>
    </location>
</feature>
<evidence type="ECO:0000256" key="4">
    <source>
        <dbReference type="SAM" id="Phobius"/>
    </source>
</evidence>
<evidence type="ECO:0000256" key="1">
    <source>
        <dbReference type="ARBA" id="ARBA00010118"/>
    </source>
</evidence>
<feature type="transmembrane region" description="Helical" evidence="4">
    <location>
        <begin position="197"/>
        <end position="223"/>
    </location>
</feature>
<organism evidence="6 7">
    <name type="scientific">Piedraia hortae CBS 480.64</name>
    <dbReference type="NCBI Taxonomy" id="1314780"/>
    <lineage>
        <taxon>Eukaryota</taxon>
        <taxon>Fungi</taxon>
        <taxon>Dikarya</taxon>
        <taxon>Ascomycota</taxon>
        <taxon>Pezizomycotina</taxon>
        <taxon>Dothideomycetes</taxon>
        <taxon>Dothideomycetidae</taxon>
        <taxon>Capnodiales</taxon>
        <taxon>Piedraiaceae</taxon>
        <taxon>Piedraia</taxon>
    </lineage>
</organism>
<proteinExistence type="inferred from homology"/>
<reference evidence="6" key="1">
    <citation type="journal article" date="2020" name="Stud. Mycol.">
        <title>101 Dothideomycetes genomes: a test case for predicting lifestyles and emergence of pathogens.</title>
        <authorList>
            <person name="Haridas S."/>
            <person name="Albert R."/>
            <person name="Binder M."/>
            <person name="Bloem J."/>
            <person name="Labutti K."/>
            <person name="Salamov A."/>
            <person name="Andreopoulos B."/>
            <person name="Baker S."/>
            <person name="Barry K."/>
            <person name="Bills G."/>
            <person name="Bluhm B."/>
            <person name="Cannon C."/>
            <person name="Castanera R."/>
            <person name="Culley D."/>
            <person name="Daum C."/>
            <person name="Ezra D."/>
            <person name="Gonzalez J."/>
            <person name="Henrissat B."/>
            <person name="Kuo A."/>
            <person name="Liang C."/>
            <person name="Lipzen A."/>
            <person name="Lutzoni F."/>
            <person name="Magnuson J."/>
            <person name="Mondo S."/>
            <person name="Nolan M."/>
            <person name="Ohm R."/>
            <person name="Pangilinan J."/>
            <person name="Park H.-J."/>
            <person name="Ramirez L."/>
            <person name="Alfaro M."/>
            <person name="Sun H."/>
            <person name="Tritt A."/>
            <person name="Yoshinaga Y."/>
            <person name="Zwiers L.-H."/>
            <person name="Turgeon B."/>
            <person name="Goodwin S."/>
            <person name="Spatafora J."/>
            <person name="Crous P."/>
            <person name="Grigoriev I."/>
        </authorList>
    </citation>
    <scope>NUCLEOTIDE SEQUENCE</scope>
    <source>
        <strain evidence="6">CBS 480.64</strain>
    </source>
</reference>
<dbReference type="PANTHER" id="PTHR12203">
    <property type="entry name" value="KDEL LYS-ASP-GLU-LEU CONTAINING - RELATED"/>
    <property type="match status" value="1"/>
</dbReference>
<gene>
    <name evidence="6" type="ORF">K470DRAFT_278277</name>
</gene>
<feature type="transmembrane region" description="Helical" evidence="4">
    <location>
        <begin position="280"/>
        <end position="299"/>
    </location>
</feature>
<protein>
    <submittedName>
        <fullName evidence="6">Glycosyltransferase family 90 protein</fullName>
    </submittedName>
</protein>
<keyword evidence="7" id="KW-1185">Reference proteome</keyword>
<feature type="transmembrane region" description="Helical" evidence="4">
    <location>
        <begin position="235"/>
        <end position="260"/>
    </location>
</feature>
<feature type="transmembrane region" description="Helical" evidence="4">
    <location>
        <begin position="304"/>
        <end position="324"/>
    </location>
</feature>
<evidence type="ECO:0000313" key="6">
    <source>
        <dbReference type="EMBL" id="KAF2858694.1"/>
    </source>
</evidence>